<feature type="binding site" evidence="9">
    <location>
        <position position="100"/>
    </location>
    <ligand>
        <name>L-glutamine</name>
        <dbReference type="ChEBI" id="CHEBI:58359"/>
    </ligand>
</feature>
<accession>A0A1Y2SI31</accession>
<dbReference type="Gene3D" id="3.40.50.620">
    <property type="entry name" value="HUPs"/>
    <property type="match status" value="1"/>
</dbReference>
<comment type="catalytic activity">
    <reaction evidence="7">
        <text>L-aspartate + L-glutamine + ATP + H2O = L-asparagine + L-glutamate + AMP + diphosphate + H(+)</text>
        <dbReference type="Rhea" id="RHEA:12228"/>
        <dbReference type="ChEBI" id="CHEBI:15377"/>
        <dbReference type="ChEBI" id="CHEBI:15378"/>
        <dbReference type="ChEBI" id="CHEBI:29985"/>
        <dbReference type="ChEBI" id="CHEBI:29991"/>
        <dbReference type="ChEBI" id="CHEBI:30616"/>
        <dbReference type="ChEBI" id="CHEBI:33019"/>
        <dbReference type="ChEBI" id="CHEBI:58048"/>
        <dbReference type="ChEBI" id="CHEBI:58359"/>
        <dbReference type="ChEBI" id="CHEBI:456215"/>
        <dbReference type="EC" id="6.3.5.4"/>
    </reaction>
</comment>
<feature type="domain" description="Glutamine amidotransferase type-2" evidence="11">
    <location>
        <begin position="2"/>
        <end position="213"/>
    </location>
</feature>
<dbReference type="InterPro" id="IPR033738">
    <property type="entry name" value="AsnB_N"/>
</dbReference>
<dbReference type="Pfam" id="PF13537">
    <property type="entry name" value="GATase_7"/>
    <property type="match status" value="1"/>
</dbReference>
<keyword evidence="8" id="KW-0028">Amino-acid biosynthesis</keyword>
<dbReference type="GO" id="GO:0005524">
    <property type="term" value="F:ATP binding"/>
    <property type="evidence" value="ECO:0007669"/>
    <property type="project" value="UniProtKB-KW"/>
</dbReference>
<sequence length="616" mass="69449">MCGIAGFLDISNNNKREEILDRMIKSIRLRGPDDEGCFIDGPIALGHRRLSIIDIKGGSQPMNSALNKNFTIIYNGEIYNYKELRNDLIKKGMVFQTNSDTEVILQEWIHRGKESIKELNGIFAFAIWDSSSKTLHLVRDRLGVKPLYYYINSKGVIFGSEIKTILSHPDVKQEICEQGVTKLLLPLHKAPGETPYTGIYEVIPGNILSFKINNGEVVKTQNQYWNLLQGFHSMSFSSTVELVRDVLLDTVNKQIISDVPLGSLLSGGLDSTAISAIAQKSLKNQLHTYEVDFLFKNEDGQEIANRTEDSVYAQIAAKSLGTKHHKYLLTYQDLTRKSLREESVKARDLPNGIGDLDLSLLSLFHSIKPTATVVLSGEASDEIMGGYRWFHNLAAVESGTFPWLADTPAHGRLHQRILNVFRSDIIKSLDVDGYLKRDYDNALIEFTGSSSNKLGKEEHMQFISYLALTRFLPTLLERKDRLSMSAGVEARVPFCDHRLIELVFSTPWLHKSNKGIEKVLLKSAVDRFIPSEIINRRKIPYPSTLDPKYSTEVRKQLGSILEQNNHRLGELFDLKKLDESVLADEAGSFISNSSAELALNFDCWYNLYGENVNVTV</sequence>
<evidence type="ECO:0000313" key="12">
    <source>
        <dbReference type="EMBL" id="OTA17668.1"/>
    </source>
</evidence>
<dbReference type="Gene3D" id="3.60.20.10">
    <property type="entry name" value="Glutamine Phosphoribosylpyrophosphate, subunit 1, domain 1"/>
    <property type="match status" value="1"/>
</dbReference>
<dbReference type="InterPro" id="IPR029055">
    <property type="entry name" value="Ntn_hydrolases_N"/>
</dbReference>
<keyword evidence="6 8" id="KW-0315">Glutamine amidotransferase</keyword>
<dbReference type="PANTHER" id="PTHR43284:SF1">
    <property type="entry name" value="ASPARAGINE SYNTHETASE"/>
    <property type="match status" value="1"/>
</dbReference>
<protein>
    <recommendedName>
        <fullName evidence="3">asparagine synthase (glutamine-hydrolyzing)</fullName>
        <ecNumber evidence="3">6.3.5.4</ecNumber>
    </recommendedName>
</protein>
<dbReference type="CDD" id="cd01991">
    <property type="entry name" value="Asn_synthase_B_C"/>
    <property type="match status" value="1"/>
</dbReference>
<evidence type="ECO:0000256" key="4">
    <source>
        <dbReference type="ARBA" id="ARBA00022741"/>
    </source>
</evidence>
<dbReference type="InterPro" id="IPR051786">
    <property type="entry name" value="ASN_synthetase/amidase"/>
</dbReference>
<dbReference type="STRING" id="351656.Xvie_01062"/>
<dbReference type="OrthoDB" id="9763290at2"/>
<dbReference type="PANTHER" id="PTHR43284">
    <property type="entry name" value="ASPARAGINE SYNTHETASE (GLUTAMINE-HYDROLYZING)"/>
    <property type="match status" value="1"/>
</dbReference>
<evidence type="ECO:0000256" key="6">
    <source>
        <dbReference type="ARBA" id="ARBA00022962"/>
    </source>
</evidence>
<feature type="active site" description="For GATase activity" evidence="8">
    <location>
        <position position="2"/>
    </location>
</feature>
<dbReference type="RefSeq" id="WP_086108293.1">
    <property type="nucleotide sequence ID" value="NZ_CAWNGD010000073.1"/>
</dbReference>
<dbReference type="NCBIfam" id="TIGR01536">
    <property type="entry name" value="asn_synth_AEB"/>
    <property type="match status" value="1"/>
</dbReference>
<evidence type="ECO:0000313" key="13">
    <source>
        <dbReference type="Proteomes" id="UP000194350"/>
    </source>
</evidence>
<dbReference type="GO" id="GO:0005829">
    <property type="term" value="C:cytosol"/>
    <property type="evidence" value="ECO:0007669"/>
    <property type="project" value="TreeGrafter"/>
</dbReference>
<evidence type="ECO:0000256" key="9">
    <source>
        <dbReference type="PIRSR" id="PIRSR001589-2"/>
    </source>
</evidence>
<dbReference type="AlphaFoldDB" id="A0A1Y2SI31"/>
<keyword evidence="5 9" id="KW-0067">ATP-binding</keyword>
<organism evidence="12 13">
    <name type="scientific">Xenorhabdus vietnamensis</name>
    <dbReference type="NCBI Taxonomy" id="351656"/>
    <lineage>
        <taxon>Bacteria</taxon>
        <taxon>Pseudomonadati</taxon>
        <taxon>Pseudomonadota</taxon>
        <taxon>Gammaproteobacteria</taxon>
        <taxon>Enterobacterales</taxon>
        <taxon>Morganellaceae</taxon>
        <taxon>Xenorhabdus</taxon>
    </lineage>
</organism>
<comment type="pathway">
    <text evidence="1">Amino-acid biosynthesis; L-asparagine biosynthesis; L-asparagine from L-aspartate (L-Gln route): step 1/1.</text>
</comment>
<dbReference type="InterPro" id="IPR006426">
    <property type="entry name" value="Asn_synth_AEB"/>
</dbReference>
<feature type="binding site" evidence="9">
    <location>
        <begin position="376"/>
        <end position="377"/>
    </location>
    <ligand>
        <name>ATP</name>
        <dbReference type="ChEBI" id="CHEBI:30616"/>
    </ligand>
</feature>
<dbReference type="GO" id="GO:0004066">
    <property type="term" value="F:asparagine synthase (glutamine-hydrolyzing) activity"/>
    <property type="evidence" value="ECO:0007669"/>
    <property type="project" value="UniProtKB-EC"/>
</dbReference>
<dbReference type="Pfam" id="PF00733">
    <property type="entry name" value="Asn_synthase"/>
    <property type="match status" value="1"/>
</dbReference>
<dbReference type="GO" id="GO:0006529">
    <property type="term" value="P:asparagine biosynthetic process"/>
    <property type="evidence" value="ECO:0007669"/>
    <property type="project" value="UniProtKB-KW"/>
</dbReference>
<feature type="binding site" evidence="9">
    <location>
        <position position="264"/>
    </location>
    <ligand>
        <name>ATP</name>
        <dbReference type="ChEBI" id="CHEBI:30616"/>
    </ligand>
</feature>
<evidence type="ECO:0000256" key="7">
    <source>
        <dbReference type="ARBA" id="ARBA00048741"/>
    </source>
</evidence>
<dbReference type="InterPro" id="IPR014729">
    <property type="entry name" value="Rossmann-like_a/b/a_fold"/>
</dbReference>
<evidence type="ECO:0000256" key="2">
    <source>
        <dbReference type="ARBA" id="ARBA00005752"/>
    </source>
</evidence>
<comment type="caution">
    <text evidence="12">The sequence shown here is derived from an EMBL/GenBank/DDBJ whole genome shotgun (WGS) entry which is preliminary data.</text>
</comment>
<evidence type="ECO:0000259" key="11">
    <source>
        <dbReference type="PROSITE" id="PS51278"/>
    </source>
</evidence>
<dbReference type="InterPro" id="IPR017932">
    <property type="entry name" value="GATase_2_dom"/>
</dbReference>
<dbReference type="Proteomes" id="UP000194350">
    <property type="component" value="Unassembled WGS sequence"/>
</dbReference>
<feature type="site" description="Important for beta-aspartyl-AMP intermediate formation" evidence="10">
    <location>
        <position position="378"/>
    </location>
</feature>
<dbReference type="SUPFAM" id="SSF52402">
    <property type="entry name" value="Adenine nucleotide alpha hydrolases-like"/>
    <property type="match status" value="1"/>
</dbReference>
<feature type="binding site" evidence="9">
    <location>
        <position position="291"/>
    </location>
    <ligand>
        <name>ATP</name>
        <dbReference type="ChEBI" id="CHEBI:30616"/>
    </ligand>
</feature>
<dbReference type="SUPFAM" id="SSF56235">
    <property type="entry name" value="N-terminal nucleophile aminohydrolases (Ntn hydrolases)"/>
    <property type="match status" value="1"/>
</dbReference>
<keyword evidence="4 9" id="KW-0547">Nucleotide-binding</keyword>
<evidence type="ECO:0000256" key="3">
    <source>
        <dbReference type="ARBA" id="ARBA00012737"/>
    </source>
</evidence>
<evidence type="ECO:0000256" key="5">
    <source>
        <dbReference type="ARBA" id="ARBA00022840"/>
    </source>
</evidence>
<proteinExistence type="inferred from homology"/>
<keyword evidence="8" id="KW-0061">Asparagine biosynthesis</keyword>
<keyword evidence="13" id="KW-1185">Reference proteome</keyword>
<dbReference type="CDD" id="cd00712">
    <property type="entry name" value="AsnB"/>
    <property type="match status" value="1"/>
</dbReference>
<dbReference type="EMBL" id="MUBJ01000003">
    <property type="protein sequence ID" value="OTA17668.1"/>
    <property type="molecule type" value="Genomic_DNA"/>
</dbReference>
<evidence type="ECO:0000256" key="8">
    <source>
        <dbReference type="PIRSR" id="PIRSR001589-1"/>
    </source>
</evidence>
<name>A0A1Y2SI31_9GAMM</name>
<evidence type="ECO:0000256" key="10">
    <source>
        <dbReference type="PIRSR" id="PIRSR001589-3"/>
    </source>
</evidence>
<reference evidence="12 13" key="1">
    <citation type="submission" date="2016-10" db="EMBL/GenBank/DDBJ databases">
        <title>Systematic genetic and metabolomic analysis of Xenorhabdus and Photorhabdus spp., highlights the requirements for a dual symbiotic and pathogenic life style.</title>
        <authorList>
            <person name="Tobias N.J."/>
            <person name="Wolff H."/>
            <person name="Djahanschiri B."/>
            <person name="Pidot S.J."/>
            <person name="Stinear T.P."/>
            <person name="Ebersberger I."/>
            <person name="Bode H.B."/>
        </authorList>
    </citation>
    <scope>NUCLEOTIDE SEQUENCE [LARGE SCALE GENOMIC DNA]</scope>
    <source>
        <strain evidence="12 13">DSM 22392</strain>
    </source>
</reference>
<dbReference type="EC" id="6.3.5.4" evidence="3"/>
<gene>
    <name evidence="12" type="ORF">Xvie_01062</name>
</gene>
<dbReference type="InterPro" id="IPR001962">
    <property type="entry name" value="Asn_synthase"/>
</dbReference>
<dbReference type="PIRSF" id="PIRSF001589">
    <property type="entry name" value="Asn_synthetase_glu-h"/>
    <property type="match status" value="1"/>
</dbReference>
<evidence type="ECO:0000256" key="1">
    <source>
        <dbReference type="ARBA" id="ARBA00005187"/>
    </source>
</evidence>
<comment type="similarity">
    <text evidence="2">Belongs to the asparagine synthetase family.</text>
</comment>
<dbReference type="PROSITE" id="PS51278">
    <property type="entry name" value="GATASE_TYPE_2"/>
    <property type="match status" value="1"/>
</dbReference>